<reference evidence="2 3" key="1">
    <citation type="submission" date="2020-10" db="EMBL/GenBank/DDBJ databases">
        <title>Mucilaginibacter mali sp. nov., isolated from rhizosphere soil of apple orchard.</title>
        <authorList>
            <person name="Lee J.-S."/>
            <person name="Kim H.S."/>
            <person name="Kim J.-S."/>
        </authorList>
    </citation>
    <scope>NUCLEOTIDE SEQUENCE [LARGE SCALE GENOMIC DNA]</scope>
    <source>
        <strain evidence="2 3">KCTC 23157</strain>
    </source>
</reference>
<protein>
    <recommendedName>
        <fullName evidence="4">Nuclear transport factor 2 family protein</fullName>
    </recommendedName>
</protein>
<sequence>MKRFTLTATLVIVYSFVVLAQNAPIAKVQSVISAEENFNKLVARKGIKEGFLAVADPAGIVFKPDAKLITDFYGSIDKQPGTLTWKPKFARISANGDLAFTAGPYVYQNGKTEDDKVYGDYVSIWHNDGESGLKLLIDLGIQHPEPESEVLTDFKEPDTAKHKAPSKDPFNGKKVILDNDKMFNYALSKSTLGTYKEFLSPEGRYYFPGFDPIIGVDKTLKFLDNEAITISAETVNAGRATSNDLAYSYGTARIKKGNIVSAYNYVRIWEVDKSYKWNVLLEIFSAVEK</sequence>
<evidence type="ECO:0000313" key="3">
    <source>
        <dbReference type="Proteomes" id="UP000632774"/>
    </source>
</evidence>
<dbReference type="Gene3D" id="3.10.450.50">
    <property type="match status" value="2"/>
</dbReference>
<keyword evidence="1" id="KW-0732">Signal</keyword>
<evidence type="ECO:0000256" key="1">
    <source>
        <dbReference type="SAM" id="SignalP"/>
    </source>
</evidence>
<keyword evidence="3" id="KW-1185">Reference proteome</keyword>
<feature type="signal peptide" evidence="1">
    <location>
        <begin position="1"/>
        <end position="20"/>
    </location>
</feature>
<dbReference type="Proteomes" id="UP000632774">
    <property type="component" value="Unassembled WGS sequence"/>
</dbReference>
<proteinExistence type="predicted"/>
<accession>A0ABR9XLM5</accession>
<feature type="chain" id="PRO_5046579920" description="Nuclear transport factor 2 family protein" evidence="1">
    <location>
        <begin position="21"/>
        <end position="289"/>
    </location>
</feature>
<dbReference type="RefSeq" id="WP_194107695.1">
    <property type="nucleotide sequence ID" value="NZ_JADFFM010000002.1"/>
</dbReference>
<organism evidence="2 3">
    <name type="scientific">Mucilaginibacter boryungensis</name>
    <dbReference type="NCBI Taxonomy" id="768480"/>
    <lineage>
        <taxon>Bacteria</taxon>
        <taxon>Pseudomonadati</taxon>
        <taxon>Bacteroidota</taxon>
        <taxon>Sphingobacteriia</taxon>
        <taxon>Sphingobacteriales</taxon>
        <taxon>Sphingobacteriaceae</taxon>
        <taxon>Mucilaginibacter</taxon>
    </lineage>
</organism>
<name>A0ABR9XLM5_9SPHI</name>
<evidence type="ECO:0008006" key="4">
    <source>
        <dbReference type="Google" id="ProtNLM"/>
    </source>
</evidence>
<evidence type="ECO:0000313" key="2">
    <source>
        <dbReference type="EMBL" id="MBE9668282.1"/>
    </source>
</evidence>
<gene>
    <name evidence="2" type="ORF">IRJ18_18075</name>
</gene>
<dbReference type="EMBL" id="JADFFM010000002">
    <property type="protein sequence ID" value="MBE9668282.1"/>
    <property type="molecule type" value="Genomic_DNA"/>
</dbReference>
<comment type="caution">
    <text evidence="2">The sequence shown here is derived from an EMBL/GenBank/DDBJ whole genome shotgun (WGS) entry which is preliminary data.</text>
</comment>